<dbReference type="OrthoDB" id="366230at2759"/>
<dbReference type="GO" id="GO:0045504">
    <property type="term" value="F:dynein heavy chain binding"/>
    <property type="evidence" value="ECO:0007669"/>
    <property type="project" value="TreeGrafter"/>
</dbReference>
<comment type="similarity">
    <text evidence="2">Belongs to the dynein intermediate chain family.</text>
</comment>
<accession>A0A1I8P4S9</accession>
<keyword evidence="7" id="KW-0243">Dynein</keyword>
<keyword evidence="3" id="KW-0963">Cytoplasm</keyword>
<evidence type="ECO:0000256" key="11">
    <source>
        <dbReference type="ARBA" id="ARBA00023273"/>
    </source>
</evidence>
<evidence type="ECO:0000313" key="13">
    <source>
        <dbReference type="EnsemblMetazoa" id="SCAU004829-PA"/>
    </source>
</evidence>
<dbReference type="KEGG" id="scac:106082948"/>
<dbReference type="InterPro" id="IPR015943">
    <property type="entry name" value="WD40/YVTN_repeat-like_dom_sf"/>
</dbReference>
<dbReference type="GO" id="GO:0036158">
    <property type="term" value="P:outer dynein arm assembly"/>
    <property type="evidence" value="ECO:0007669"/>
    <property type="project" value="TreeGrafter"/>
</dbReference>
<keyword evidence="11" id="KW-0966">Cell projection</keyword>
<reference evidence="13" key="1">
    <citation type="submission" date="2020-05" db="UniProtKB">
        <authorList>
            <consortium name="EnsemblMetazoa"/>
        </authorList>
    </citation>
    <scope>IDENTIFICATION</scope>
    <source>
        <strain evidence="13">USDA</strain>
    </source>
</reference>
<keyword evidence="5" id="KW-0493">Microtubule</keyword>
<dbReference type="Gene3D" id="2.130.10.10">
    <property type="entry name" value="YVTN repeat-like/Quinoprotein amine dehydrogenase"/>
    <property type="match status" value="2"/>
</dbReference>
<dbReference type="PANTHER" id="PTHR12442">
    <property type="entry name" value="DYNEIN INTERMEDIATE CHAIN"/>
    <property type="match status" value="1"/>
</dbReference>
<dbReference type="InterPro" id="IPR036322">
    <property type="entry name" value="WD40_repeat_dom_sf"/>
</dbReference>
<dbReference type="EnsemblMetazoa" id="SCAU004829-RA">
    <property type="protein sequence ID" value="SCAU004829-PA"/>
    <property type="gene ID" value="SCAU004829"/>
</dbReference>
<dbReference type="GO" id="GO:0005874">
    <property type="term" value="C:microtubule"/>
    <property type="evidence" value="ECO:0007669"/>
    <property type="project" value="UniProtKB-KW"/>
</dbReference>
<evidence type="ECO:0000256" key="5">
    <source>
        <dbReference type="ARBA" id="ARBA00022701"/>
    </source>
</evidence>
<evidence type="ECO:0000256" key="12">
    <source>
        <dbReference type="PROSITE-ProRule" id="PRU00221"/>
    </source>
</evidence>
<keyword evidence="6" id="KW-0677">Repeat</keyword>
<evidence type="ECO:0000256" key="10">
    <source>
        <dbReference type="ARBA" id="ARBA00023212"/>
    </source>
</evidence>
<dbReference type="GO" id="GO:0036157">
    <property type="term" value="C:outer dynein arm"/>
    <property type="evidence" value="ECO:0007669"/>
    <property type="project" value="TreeGrafter"/>
</dbReference>
<feature type="repeat" description="WD" evidence="12">
    <location>
        <begin position="287"/>
        <end position="321"/>
    </location>
</feature>
<evidence type="ECO:0000256" key="3">
    <source>
        <dbReference type="ARBA" id="ARBA00022490"/>
    </source>
</evidence>
<evidence type="ECO:0000256" key="9">
    <source>
        <dbReference type="ARBA" id="ARBA00023175"/>
    </source>
</evidence>
<keyword evidence="4 12" id="KW-0853">WD repeat</keyword>
<dbReference type="InterPro" id="IPR001680">
    <property type="entry name" value="WD40_rpt"/>
</dbReference>
<keyword evidence="10" id="KW-0206">Cytoskeleton</keyword>
<evidence type="ECO:0000256" key="1">
    <source>
        <dbReference type="ARBA" id="ARBA00004430"/>
    </source>
</evidence>
<dbReference type="PROSITE" id="PS50082">
    <property type="entry name" value="WD_REPEATS_2"/>
    <property type="match status" value="1"/>
</dbReference>
<dbReference type="InterPro" id="IPR050687">
    <property type="entry name" value="Dynein_IC"/>
</dbReference>
<dbReference type="PANTHER" id="PTHR12442:SF7">
    <property type="entry name" value="DYNEIN AXONEMAL INTERMEDIATE CHAIN 2"/>
    <property type="match status" value="1"/>
</dbReference>
<protein>
    <submittedName>
        <fullName evidence="13">Uncharacterized protein</fullName>
    </submittedName>
</protein>
<dbReference type="VEuPathDB" id="VectorBase:SCAU004829"/>
<dbReference type="SMART" id="SM00320">
    <property type="entry name" value="WD40"/>
    <property type="match status" value="4"/>
</dbReference>
<gene>
    <name evidence="13" type="primary">106082948</name>
</gene>
<dbReference type="GO" id="GO:0045503">
    <property type="term" value="F:dynein light chain binding"/>
    <property type="evidence" value="ECO:0007669"/>
    <property type="project" value="TreeGrafter"/>
</dbReference>
<dbReference type="STRING" id="35570.A0A1I8P4S9"/>
<evidence type="ECO:0000256" key="7">
    <source>
        <dbReference type="ARBA" id="ARBA00023017"/>
    </source>
</evidence>
<evidence type="ECO:0000313" key="14">
    <source>
        <dbReference type="Proteomes" id="UP000095300"/>
    </source>
</evidence>
<dbReference type="AlphaFoldDB" id="A0A1I8P4S9"/>
<organism evidence="13 14">
    <name type="scientific">Stomoxys calcitrans</name>
    <name type="common">Stable fly</name>
    <name type="synonym">Conops calcitrans</name>
    <dbReference type="NCBI Taxonomy" id="35570"/>
    <lineage>
        <taxon>Eukaryota</taxon>
        <taxon>Metazoa</taxon>
        <taxon>Ecdysozoa</taxon>
        <taxon>Arthropoda</taxon>
        <taxon>Hexapoda</taxon>
        <taxon>Insecta</taxon>
        <taxon>Pterygota</taxon>
        <taxon>Neoptera</taxon>
        <taxon>Endopterygota</taxon>
        <taxon>Diptera</taxon>
        <taxon>Brachycera</taxon>
        <taxon>Muscomorpha</taxon>
        <taxon>Muscoidea</taxon>
        <taxon>Muscidae</taxon>
        <taxon>Stomoxys</taxon>
    </lineage>
</organism>
<keyword evidence="14" id="KW-1185">Reference proteome</keyword>
<evidence type="ECO:0000256" key="8">
    <source>
        <dbReference type="ARBA" id="ARBA00023069"/>
    </source>
</evidence>
<proteinExistence type="inferred from homology"/>
<name>A0A1I8P4S9_STOCA</name>
<evidence type="ECO:0000256" key="4">
    <source>
        <dbReference type="ARBA" id="ARBA00022574"/>
    </source>
</evidence>
<dbReference type="SUPFAM" id="SSF50978">
    <property type="entry name" value="WD40 repeat-like"/>
    <property type="match status" value="1"/>
</dbReference>
<keyword evidence="8" id="KW-0969">Cilium</keyword>
<sequence>MHSDNQYIYTWERRRFGRQCMFSDRNQLMASINPSRNQRYNYILRNPVYQSTQLAPQQALSEMKTENVTLAEHGLYHYEGGWPKDVNINDEEATLRYRKKIERDDNWGKQVLDLISSAVGVAEENNALYIYEDFFLDLPSELGEDIKRRFESRQKNIFHDPELNRRPISVIDWTPNKVGSFMVVHSNSSLKRGHSLLKSTKKEKPKQVLMAHHLAKNETPRDSNDFYIWNVENPLKPLIVFSSDEKVLKTFYCRADETWIAGGLQSGKISLWNCRQAGQPIDTCPLEAAHREPVSALCWVHSKTNTEFYTGSYDGSIKYWDGRDLKAPKQLFLLDPVMNDDQLRDRSHGVTVLEFEYTIPIRYIIGSDMGSIFIGNRRGMTPMTTFGAGNYRLFHGPIRTIERNPFLVKNFLITGDWCAKMWTEECKGSPSTFSFKKKYQILCGTWSTRRCSLFVTGDSEGELDFWDLLLHQRKPIFSLKFPASILYAKFRPDGEYLAVCLANGDTQILELDPAMKRSAGQDKALIVAMFDREQLRCKLLDRRVEILKLKHRVIEDELEINTVHEEQPTIQATLDPNYPDDYIQIITADIEFRNVLNNFHDQVFKVNRKRQVRDFVIQTTNFENEQTTRAIEEDNQ</sequence>
<evidence type="ECO:0000256" key="6">
    <source>
        <dbReference type="ARBA" id="ARBA00022737"/>
    </source>
</evidence>
<evidence type="ECO:0000256" key="2">
    <source>
        <dbReference type="ARBA" id="ARBA00011059"/>
    </source>
</evidence>
<dbReference type="GO" id="GO:0003341">
    <property type="term" value="P:cilium movement"/>
    <property type="evidence" value="ECO:0007669"/>
    <property type="project" value="TreeGrafter"/>
</dbReference>
<dbReference type="Proteomes" id="UP000095300">
    <property type="component" value="Unassembled WGS sequence"/>
</dbReference>
<comment type="subcellular location">
    <subcellularLocation>
        <location evidence="1">Cytoplasm</location>
        <location evidence="1">Cytoskeleton</location>
        <location evidence="1">Cilium axoneme</location>
    </subcellularLocation>
</comment>
<keyword evidence="9" id="KW-0505">Motor protein</keyword>